<organism evidence="2">
    <name type="scientific">Minutocellus polymorphus</name>
    <dbReference type="NCBI Taxonomy" id="265543"/>
    <lineage>
        <taxon>Eukaryota</taxon>
        <taxon>Sar</taxon>
        <taxon>Stramenopiles</taxon>
        <taxon>Ochrophyta</taxon>
        <taxon>Bacillariophyta</taxon>
        <taxon>Mediophyceae</taxon>
        <taxon>Cymatosirophycidae</taxon>
        <taxon>Cymatosirales</taxon>
        <taxon>Cymatosiraceae</taxon>
        <taxon>Minutocellus</taxon>
    </lineage>
</organism>
<name>A0A7S0AY37_9STRA</name>
<evidence type="ECO:0000313" key="2">
    <source>
        <dbReference type="EMBL" id="CAD8377596.1"/>
    </source>
</evidence>
<keyword evidence="1" id="KW-0812">Transmembrane</keyword>
<sequence length="166" mass="19647">MKWTDYRGALGPYFIYTLINFFLDFIGRQRLMERCTFTYGFDLTVYEFLTTYVTLCGDEGKEGQIFEWGVKPANYLYIFLFAQSIVREKFIYSYKKEVGKATNKNRLVSFECAWKNFFRDKSQKNYVTPDCPTVRLIPYDISKVLVRKTPVRFTFHLNGRATVAET</sequence>
<feature type="transmembrane region" description="Helical" evidence="1">
    <location>
        <begin position="6"/>
        <end position="26"/>
    </location>
</feature>
<keyword evidence="1" id="KW-0472">Membrane</keyword>
<dbReference type="AlphaFoldDB" id="A0A7S0AY37"/>
<gene>
    <name evidence="2" type="ORF">MPOL1434_LOCUS9602</name>
</gene>
<reference evidence="2" key="1">
    <citation type="submission" date="2021-01" db="EMBL/GenBank/DDBJ databases">
        <authorList>
            <person name="Corre E."/>
            <person name="Pelletier E."/>
            <person name="Niang G."/>
            <person name="Scheremetjew M."/>
            <person name="Finn R."/>
            <person name="Kale V."/>
            <person name="Holt S."/>
            <person name="Cochrane G."/>
            <person name="Meng A."/>
            <person name="Brown T."/>
            <person name="Cohen L."/>
        </authorList>
    </citation>
    <scope>NUCLEOTIDE SEQUENCE</scope>
    <source>
        <strain evidence="2">CCMP3303</strain>
    </source>
</reference>
<accession>A0A7S0AY37</accession>
<protein>
    <submittedName>
        <fullName evidence="2">Uncharacterized protein</fullName>
    </submittedName>
</protein>
<evidence type="ECO:0000256" key="1">
    <source>
        <dbReference type="SAM" id="Phobius"/>
    </source>
</evidence>
<keyword evidence="1" id="KW-1133">Transmembrane helix</keyword>
<dbReference type="EMBL" id="HBEJ01016455">
    <property type="protein sequence ID" value="CAD8377596.1"/>
    <property type="molecule type" value="Transcribed_RNA"/>
</dbReference>
<proteinExistence type="predicted"/>